<proteinExistence type="predicted"/>
<dbReference type="WBParaSite" id="Pan_g4212.t1">
    <property type="protein sequence ID" value="Pan_g4212.t1"/>
    <property type="gene ID" value="Pan_g4212"/>
</dbReference>
<keyword evidence="1" id="KW-1185">Reference proteome</keyword>
<reference evidence="2" key="2">
    <citation type="submission" date="2020-10" db="UniProtKB">
        <authorList>
            <consortium name="WormBaseParasite"/>
        </authorList>
    </citation>
    <scope>IDENTIFICATION</scope>
</reference>
<sequence>MPEQQNPSDFAPVTSGGPPWAVFFAEGWLVEGEGGLQPLPRPVTDAATPYFREGRSTRPASHFPVRTAPPVKPMMAVKKGMVDDDDVEASE</sequence>
<dbReference type="Proteomes" id="UP000492821">
    <property type="component" value="Unassembled WGS sequence"/>
</dbReference>
<reference evidence="1" key="1">
    <citation type="journal article" date="2013" name="Genetics">
        <title>The draft genome and transcriptome of Panagrellus redivivus are shaped by the harsh demands of a free-living lifestyle.</title>
        <authorList>
            <person name="Srinivasan J."/>
            <person name="Dillman A.R."/>
            <person name="Macchietto M.G."/>
            <person name="Heikkinen L."/>
            <person name="Lakso M."/>
            <person name="Fracchia K.M."/>
            <person name="Antoshechkin I."/>
            <person name="Mortazavi A."/>
            <person name="Wong G."/>
            <person name="Sternberg P.W."/>
        </authorList>
    </citation>
    <scope>NUCLEOTIDE SEQUENCE [LARGE SCALE GENOMIC DNA]</scope>
    <source>
        <strain evidence="1">MT8872</strain>
    </source>
</reference>
<protein>
    <submittedName>
        <fullName evidence="2">Retrotransposon hot spot (RHS) protein</fullName>
    </submittedName>
</protein>
<evidence type="ECO:0000313" key="2">
    <source>
        <dbReference type="WBParaSite" id="Pan_g4212.t1"/>
    </source>
</evidence>
<accession>A0A7E4VWX4</accession>
<evidence type="ECO:0000313" key="1">
    <source>
        <dbReference type="Proteomes" id="UP000492821"/>
    </source>
</evidence>
<organism evidence="1 2">
    <name type="scientific">Panagrellus redivivus</name>
    <name type="common">Microworm</name>
    <dbReference type="NCBI Taxonomy" id="6233"/>
    <lineage>
        <taxon>Eukaryota</taxon>
        <taxon>Metazoa</taxon>
        <taxon>Ecdysozoa</taxon>
        <taxon>Nematoda</taxon>
        <taxon>Chromadorea</taxon>
        <taxon>Rhabditida</taxon>
        <taxon>Tylenchina</taxon>
        <taxon>Panagrolaimomorpha</taxon>
        <taxon>Panagrolaimoidea</taxon>
        <taxon>Panagrolaimidae</taxon>
        <taxon>Panagrellus</taxon>
    </lineage>
</organism>
<name>A0A7E4VWX4_PANRE</name>
<dbReference type="AlphaFoldDB" id="A0A7E4VWX4"/>